<dbReference type="AlphaFoldDB" id="A0A6A6SJ61"/>
<proteinExistence type="predicted"/>
<dbReference type="GO" id="GO:0003677">
    <property type="term" value="F:DNA binding"/>
    <property type="evidence" value="ECO:0007669"/>
    <property type="project" value="InterPro"/>
</dbReference>
<dbReference type="PROSITE" id="PS50048">
    <property type="entry name" value="ZN2_CY6_FUNGAL_2"/>
    <property type="match status" value="1"/>
</dbReference>
<evidence type="ECO:0000256" key="1">
    <source>
        <dbReference type="ARBA" id="ARBA00022723"/>
    </source>
</evidence>
<sequence length="877" mass="97825">MTMPMGTAKSGAQITSPVGLTRASYAPQDCSNKILVPPFWHMSQSSRPLVPAPSGLVRGGQDAGQVYQAEARNKRESGPKARAACNPCRTRKTKCDAQRPICGACTSRDSPCEYDIPPGTSRYTSLKRKHEDLEKENAQLLELFDMLKHRPESDAYSILHRIRTSNDLLSVLAFIRAGDVLIQARTSFKAPAWSPPPPRANSSTEILLNTYHTHAYPTVPPLEDSGTDLGQKRESVLDIEAGGSSTLTDDEIGNARSLSKPHKLCDDRLYRVKASQWTTVTDDDTIVANLLSLYLSWEHTTLRLFDEDYFLDQLADGKKSYCSPLLVNAILAIATLNYISIDSTETNGLSRRFFQEARRLWHEEEGKVELLHVPAAIFLNAWCNYNSKDRLGSLFLAQGVQIAKDSRLFRRLHMQDDEMDEESPEHRRGRAIIAWGIFNWQAVHGFLNRTGSHFSRPPTAPIPYEADEEEDDNWHSFPLFRPQQSRRLQLTSKTFSELFVILNDHMHRCEGLPNPRDQEAGFENARLLHNQMLHWADKLPPEMLRSPECLPPVLSMHMIYHSVVIEAFRPFRTLRTTPLSTSSEPLAPPTSIARQIMDASLTQLRRLFYIQRHRYGGPPLPGLLAMPLHILASALLEDLAEAQGLQTQQPAPAPAPDQEPTPSSSGYSSSAPSPVATRANENTQPGKGGNISASETNFYLTLVVASLYDFGKSYPIVHVLLHSLLATFTSNPNHVKIPLPQEVDDVRRELQDKLFRRASIAEIQERYPVEGEILSTDPTKTAVEELVRAAREIGLGGKEKGEGRGKRKRKGLGGVWWVGRGKRKTRTKKRIRRAVCIRGGRVMCIGRSEVGRGYAGWGVSGEGLDGESGAYGDRGGR</sequence>
<dbReference type="Gene3D" id="4.10.240.10">
    <property type="entry name" value="Zn(2)-C6 fungal-type DNA-binding domain"/>
    <property type="match status" value="1"/>
</dbReference>
<feature type="compositionally biased region" description="Low complexity" evidence="4">
    <location>
        <begin position="660"/>
        <end position="674"/>
    </location>
</feature>
<dbReference type="InterPro" id="IPR007219">
    <property type="entry name" value="XnlR_reg_dom"/>
</dbReference>
<accession>A0A6A6SJ61</accession>
<keyword evidence="1" id="KW-0479">Metal-binding</keyword>
<keyword evidence="7" id="KW-1185">Reference proteome</keyword>
<dbReference type="PANTHER" id="PTHR47256:SF3">
    <property type="entry name" value="ZN(II)2CYS6 TRANSCRIPTION FACTOR (EUROFUNG)"/>
    <property type="match status" value="1"/>
</dbReference>
<dbReference type="CDD" id="cd12148">
    <property type="entry name" value="fungal_TF_MHR"/>
    <property type="match status" value="1"/>
</dbReference>
<reference evidence="6" key="1">
    <citation type="journal article" date="2020" name="Stud. Mycol.">
        <title>101 Dothideomycetes genomes: a test case for predicting lifestyles and emergence of pathogens.</title>
        <authorList>
            <person name="Haridas S."/>
            <person name="Albert R."/>
            <person name="Binder M."/>
            <person name="Bloem J."/>
            <person name="Labutti K."/>
            <person name="Salamov A."/>
            <person name="Andreopoulos B."/>
            <person name="Baker S."/>
            <person name="Barry K."/>
            <person name="Bills G."/>
            <person name="Bluhm B."/>
            <person name="Cannon C."/>
            <person name="Castanera R."/>
            <person name="Culley D."/>
            <person name="Daum C."/>
            <person name="Ezra D."/>
            <person name="Gonzalez J."/>
            <person name="Henrissat B."/>
            <person name="Kuo A."/>
            <person name="Liang C."/>
            <person name="Lipzen A."/>
            <person name="Lutzoni F."/>
            <person name="Magnuson J."/>
            <person name="Mondo S."/>
            <person name="Nolan M."/>
            <person name="Ohm R."/>
            <person name="Pangilinan J."/>
            <person name="Park H.-J."/>
            <person name="Ramirez L."/>
            <person name="Alfaro M."/>
            <person name="Sun H."/>
            <person name="Tritt A."/>
            <person name="Yoshinaga Y."/>
            <person name="Zwiers L.-H."/>
            <person name="Turgeon B."/>
            <person name="Goodwin S."/>
            <person name="Spatafora J."/>
            <person name="Crous P."/>
            <person name="Grigoriev I."/>
        </authorList>
    </citation>
    <scope>NUCLEOTIDE SEQUENCE</scope>
    <source>
        <strain evidence="6">CBS 122681</strain>
    </source>
</reference>
<evidence type="ECO:0000313" key="6">
    <source>
        <dbReference type="EMBL" id="KAF2647779.1"/>
    </source>
</evidence>
<evidence type="ECO:0000256" key="4">
    <source>
        <dbReference type="SAM" id="MobiDB-lite"/>
    </source>
</evidence>
<dbReference type="PANTHER" id="PTHR47256">
    <property type="entry name" value="ZN(II)2CYS6 TRANSCRIPTION FACTOR (EUROFUNG)-RELATED"/>
    <property type="match status" value="1"/>
</dbReference>
<dbReference type="InterPro" id="IPR053187">
    <property type="entry name" value="Notoamide_regulator"/>
</dbReference>
<name>A0A6A6SJ61_9PLEO</name>
<keyword evidence="3" id="KW-0175">Coiled coil</keyword>
<feature type="region of interest" description="Disordered" evidence="4">
    <location>
        <begin position="645"/>
        <end position="691"/>
    </location>
</feature>
<dbReference type="SUPFAM" id="SSF57701">
    <property type="entry name" value="Zn2/Cys6 DNA-binding domain"/>
    <property type="match status" value="1"/>
</dbReference>
<keyword evidence="2" id="KW-0539">Nucleus</keyword>
<organism evidence="6 7">
    <name type="scientific">Lophiostoma macrostomum CBS 122681</name>
    <dbReference type="NCBI Taxonomy" id="1314788"/>
    <lineage>
        <taxon>Eukaryota</taxon>
        <taxon>Fungi</taxon>
        <taxon>Dikarya</taxon>
        <taxon>Ascomycota</taxon>
        <taxon>Pezizomycotina</taxon>
        <taxon>Dothideomycetes</taxon>
        <taxon>Pleosporomycetidae</taxon>
        <taxon>Pleosporales</taxon>
        <taxon>Lophiostomataceae</taxon>
        <taxon>Lophiostoma</taxon>
    </lineage>
</organism>
<feature type="compositionally biased region" description="Polar residues" evidence="4">
    <location>
        <begin position="679"/>
        <end position="691"/>
    </location>
</feature>
<dbReference type="Pfam" id="PF00172">
    <property type="entry name" value="Zn_clus"/>
    <property type="match status" value="1"/>
</dbReference>
<feature type="domain" description="Zn(2)-C6 fungal-type" evidence="5">
    <location>
        <begin position="84"/>
        <end position="114"/>
    </location>
</feature>
<dbReference type="CDD" id="cd00067">
    <property type="entry name" value="GAL4"/>
    <property type="match status" value="1"/>
</dbReference>
<dbReference type="InterPro" id="IPR036864">
    <property type="entry name" value="Zn2-C6_fun-type_DNA-bd_sf"/>
</dbReference>
<dbReference type="SMART" id="SM00066">
    <property type="entry name" value="GAL4"/>
    <property type="match status" value="1"/>
</dbReference>
<dbReference type="OrthoDB" id="426882at2759"/>
<dbReference type="GO" id="GO:0008270">
    <property type="term" value="F:zinc ion binding"/>
    <property type="evidence" value="ECO:0007669"/>
    <property type="project" value="InterPro"/>
</dbReference>
<protein>
    <recommendedName>
        <fullName evidence="5">Zn(2)-C6 fungal-type domain-containing protein</fullName>
    </recommendedName>
</protein>
<gene>
    <name evidence="6" type="ORF">K491DRAFT_671684</name>
</gene>
<dbReference type="Proteomes" id="UP000799324">
    <property type="component" value="Unassembled WGS sequence"/>
</dbReference>
<dbReference type="GO" id="GO:0006351">
    <property type="term" value="P:DNA-templated transcription"/>
    <property type="evidence" value="ECO:0007669"/>
    <property type="project" value="InterPro"/>
</dbReference>
<dbReference type="EMBL" id="MU004584">
    <property type="protein sequence ID" value="KAF2647779.1"/>
    <property type="molecule type" value="Genomic_DNA"/>
</dbReference>
<dbReference type="PROSITE" id="PS00463">
    <property type="entry name" value="ZN2_CY6_FUNGAL_1"/>
    <property type="match status" value="1"/>
</dbReference>
<feature type="coiled-coil region" evidence="3">
    <location>
        <begin position="123"/>
        <end position="150"/>
    </location>
</feature>
<evidence type="ECO:0000259" key="5">
    <source>
        <dbReference type="PROSITE" id="PS50048"/>
    </source>
</evidence>
<evidence type="ECO:0000313" key="7">
    <source>
        <dbReference type="Proteomes" id="UP000799324"/>
    </source>
</evidence>
<dbReference type="Pfam" id="PF04082">
    <property type="entry name" value="Fungal_trans"/>
    <property type="match status" value="1"/>
</dbReference>
<dbReference type="GO" id="GO:0000981">
    <property type="term" value="F:DNA-binding transcription factor activity, RNA polymerase II-specific"/>
    <property type="evidence" value="ECO:0007669"/>
    <property type="project" value="InterPro"/>
</dbReference>
<evidence type="ECO:0000256" key="3">
    <source>
        <dbReference type="SAM" id="Coils"/>
    </source>
</evidence>
<dbReference type="InterPro" id="IPR001138">
    <property type="entry name" value="Zn2Cys6_DnaBD"/>
</dbReference>
<evidence type="ECO:0000256" key="2">
    <source>
        <dbReference type="ARBA" id="ARBA00023242"/>
    </source>
</evidence>